<dbReference type="GO" id="GO:0000056">
    <property type="term" value="P:ribosomal small subunit export from nucleus"/>
    <property type="evidence" value="ECO:0007669"/>
    <property type="project" value="TreeGrafter"/>
</dbReference>
<dbReference type="GO" id="GO:0000447">
    <property type="term" value="P:endonucleolytic cleavage in ITS1 to separate SSU-rRNA from 5.8S rRNA and LSU-rRNA from tricistronic rRNA transcript (SSU-rRNA, 5.8S rRNA, LSU-rRNA)"/>
    <property type="evidence" value="ECO:0007669"/>
    <property type="project" value="TreeGrafter"/>
</dbReference>
<gene>
    <name evidence="6" type="ORF">OLC1_LOCUS21242</name>
</gene>
<evidence type="ECO:0000256" key="1">
    <source>
        <dbReference type="ARBA" id="ARBA00022737"/>
    </source>
</evidence>
<dbReference type="SUPFAM" id="SSF48371">
    <property type="entry name" value="ARM repeat"/>
    <property type="match status" value="1"/>
</dbReference>
<dbReference type="InterPro" id="IPR016024">
    <property type="entry name" value="ARM-type_fold"/>
</dbReference>
<feature type="compositionally biased region" description="Basic residues" evidence="5">
    <location>
        <begin position="38"/>
        <end position="50"/>
    </location>
</feature>
<feature type="repeat" description="Pumilio" evidence="4">
    <location>
        <begin position="569"/>
        <end position="604"/>
    </location>
</feature>
<dbReference type="InterPro" id="IPR011989">
    <property type="entry name" value="ARM-like"/>
</dbReference>
<protein>
    <submittedName>
        <fullName evidence="6">OLC1v1015251C2</fullName>
    </submittedName>
</protein>
<sequence length="747" mass="82367">MVSVGSKALLLRQHRSSKICINFPVEGVDNNFYNQRANPKKKKMGRKAMNKKKDGNFSNEKSGAQSGKHYKSSKHQDSPAMQSPPPPSSFIRKQVDPETAKYFAEIANVVEGGEIDFEERSVVCGNALEEARGKEVELATDYIISHTLQTLLESCSVEHLCGFLRNCSKEFAQIAMDRSGSHVAETALKALAFHLQDSDNHILIEETLTVICKMIVANPIDTMCNCHGSHVLRSLLSLCRGVPLDSTEFHSTKSSVVLAERLNTRASQRSATDLQNIPQRYPELLRSLVSEMLNSATKDMVLQCNQYSSLVLQTALKLLAGEKQLLLQIVPIILGCSTENAAEGNLIPEAAVRRILNLVGKTAFSHLMEVVLEVAPDTLYDELFLKVFKDSLFSLSSDQCGNFVVQALISHARTEDQMELIWADLGARFKDLLDLGRSGVVASIVAACRRLHTHENECAQALAAAVCAIDDSPRCIVPRILFLDNYIFSEDKPNWSWPHGTKMHVLGSLLLQSIFGFPNESIQSYVTSITSLEESEALSASKDPCGSRVVEAFLSSNATVKQKRKLIAKLRGHFAELSVHPSGSFTIEKCFSACNLSLRETIVSELLPVQKDLANTKQGPYLLKKFDVEGFAKRPDLWKSRQSSRQTAYKEFYDAFGPSGTDVSGEKTSFLAEVKHNSQSGKMKDMRKQIDNSLVNTGPKLGTPFLAHQGSKTKPGKSGSKRSREGGSTPKVGVDGNILRNKKKQKS</sequence>
<evidence type="ECO:0000256" key="4">
    <source>
        <dbReference type="PROSITE-ProRule" id="PRU00317"/>
    </source>
</evidence>
<dbReference type="Gene3D" id="1.25.10.10">
    <property type="entry name" value="Leucine-rich Repeat Variant"/>
    <property type="match status" value="2"/>
</dbReference>
<reference evidence="6" key="1">
    <citation type="submission" date="2023-03" db="EMBL/GenBank/DDBJ databases">
        <authorList>
            <person name="Julca I."/>
        </authorList>
    </citation>
    <scope>NUCLEOTIDE SEQUENCE</scope>
</reference>
<keyword evidence="1" id="KW-0677">Repeat</keyword>
<dbReference type="EMBL" id="OX459124">
    <property type="protein sequence ID" value="CAI9114512.1"/>
    <property type="molecule type" value="Genomic_DNA"/>
</dbReference>
<feature type="region of interest" description="Disordered" evidence="5">
    <location>
        <begin position="31"/>
        <end position="92"/>
    </location>
</feature>
<dbReference type="GO" id="GO:0003723">
    <property type="term" value="F:RNA binding"/>
    <property type="evidence" value="ECO:0007669"/>
    <property type="project" value="UniProtKB-KW"/>
</dbReference>
<dbReference type="GO" id="GO:0006417">
    <property type="term" value="P:regulation of translation"/>
    <property type="evidence" value="ECO:0007669"/>
    <property type="project" value="UniProtKB-KW"/>
</dbReference>
<feature type="repeat" description="Pumilio" evidence="4">
    <location>
        <begin position="386"/>
        <end position="422"/>
    </location>
</feature>
<feature type="region of interest" description="Disordered" evidence="5">
    <location>
        <begin position="693"/>
        <end position="747"/>
    </location>
</feature>
<evidence type="ECO:0000256" key="5">
    <source>
        <dbReference type="SAM" id="MobiDB-lite"/>
    </source>
</evidence>
<organism evidence="6 7">
    <name type="scientific">Oldenlandia corymbosa var. corymbosa</name>
    <dbReference type="NCBI Taxonomy" id="529605"/>
    <lineage>
        <taxon>Eukaryota</taxon>
        <taxon>Viridiplantae</taxon>
        <taxon>Streptophyta</taxon>
        <taxon>Embryophyta</taxon>
        <taxon>Tracheophyta</taxon>
        <taxon>Spermatophyta</taxon>
        <taxon>Magnoliopsida</taxon>
        <taxon>eudicotyledons</taxon>
        <taxon>Gunneridae</taxon>
        <taxon>Pentapetalae</taxon>
        <taxon>asterids</taxon>
        <taxon>lamiids</taxon>
        <taxon>Gentianales</taxon>
        <taxon>Rubiaceae</taxon>
        <taxon>Rubioideae</taxon>
        <taxon>Spermacoceae</taxon>
        <taxon>Hedyotis-Oldenlandia complex</taxon>
        <taxon>Oldenlandia</taxon>
    </lineage>
</organism>
<dbReference type="Proteomes" id="UP001161247">
    <property type="component" value="Chromosome 7"/>
</dbReference>
<dbReference type="Pfam" id="PF22493">
    <property type="entry name" value="PUF_NOP9"/>
    <property type="match status" value="1"/>
</dbReference>
<dbReference type="GO" id="GO:0000472">
    <property type="term" value="P:endonucleolytic cleavage to generate mature 5'-end of SSU-rRNA from (SSU-rRNA, 5.8S rRNA, LSU-rRNA)"/>
    <property type="evidence" value="ECO:0007669"/>
    <property type="project" value="TreeGrafter"/>
</dbReference>
<evidence type="ECO:0000313" key="7">
    <source>
        <dbReference type="Proteomes" id="UP001161247"/>
    </source>
</evidence>
<dbReference type="GO" id="GO:0030686">
    <property type="term" value="C:90S preribosome"/>
    <property type="evidence" value="ECO:0007669"/>
    <property type="project" value="TreeGrafter"/>
</dbReference>
<dbReference type="GO" id="GO:0000480">
    <property type="term" value="P:endonucleolytic cleavage in 5'-ETS of tricistronic rRNA transcript (SSU-rRNA, 5.8S rRNA, LSU-rRNA)"/>
    <property type="evidence" value="ECO:0007669"/>
    <property type="project" value="TreeGrafter"/>
</dbReference>
<keyword evidence="3" id="KW-0694">RNA-binding</keyword>
<dbReference type="InterPro" id="IPR001313">
    <property type="entry name" value="Pumilio_RNA-bd_rpt"/>
</dbReference>
<evidence type="ECO:0000313" key="6">
    <source>
        <dbReference type="EMBL" id="CAI9114512.1"/>
    </source>
</evidence>
<feature type="compositionally biased region" description="Polar residues" evidence="5">
    <location>
        <begin position="56"/>
        <end position="65"/>
    </location>
</feature>
<name>A0AAV1E507_OLDCO</name>
<dbReference type="GO" id="GO:0005730">
    <property type="term" value="C:nucleolus"/>
    <property type="evidence" value="ECO:0007669"/>
    <property type="project" value="TreeGrafter"/>
</dbReference>
<proteinExistence type="predicted"/>
<dbReference type="PANTHER" id="PTHR13102">
    <property type="entry name" value="NUCLEOLAR PROTEIN 9"/>
    <property type="match status" value="1"/>
</dbReference>
<dbReference type="PROSITE" id="PS50302">
    <property type="entry name" value="PUM"/>
    <property type="match status" value="2"/>
</dbReference>
<keyword evidence="2" id="KW-0810">Translation regulation</keyword>
<dbReference type="GO" id="GO:0030688">
    <property type="term" value="C:preribosome, small subunit precursor"/>
    <property type="evidence" value="ECO:0007669"/>
    <property type="project" value="TreeGrafter"/>
</dbReference>
<dbReference type="InterPro" id="IPR040000">
    <property type="entry name" value="NOP9"/>
</dbReference>
<keyword evidence="7" id="KW-1185">Reference proteome</keyword>
<accession>A0AAV1E507</accession>
<evidence type="ECO:0000256" key="3">
    <source>
        <dbReference type="ARBA" id="ARBA00022884"/>
    </source>
</evidence>
<dbReference type="PANTHER" id="PTHR13102:SF0">
    <property type="entry name" value="NUCLEOLAR PROTEIN 9"/>
    <property type="match status" value="1"/>
</dbReference>
<dbReference type="AlphaFoldDB" id="A0AAV1E507"/>
<dbReference type="SMART" id="SM00025">
    <property type="entry name" value="Pumilio"/>
    <property type="match status" value="5"/>
</dbReference>
<evidence type="ECO:0000256" key="2">
    <source>
        <dbReference type="ARBA" id="ARBA00022845"/>
    </source>
</evidence>